<gene>
    <name evidence="1" type="ORF">H4R18_003922</name>
</gene>
<accession>A0A9W8HAW6</accession>
<dbReference type="Proteomes" id="UP001140217">
    <property type="component" value="Unassembled WGS sequence"/>
</dbReference>
<proteinExistence type="predicted"/>
<dbReference type="OrthoDB" id="2254641at2759"/>
<dbReference type="AlphaFoldDB" id="A0A9W8HAW6"/>
<comment type="caution">
    <text evidence="1">The sequence shown here is derived from an EMBL/GenBank/DDBJ whole genome shotgun (WGS) entry which is preliminary data.</text>
</comment>
<organism evidence="1 2">
    <name type="scientific">Coemansia javaensis</name>
    <dbReference type="NCBI Taxonomy" id="2761396"/>
    <lineage>
        <taxon>Eukaryota</taxon>
        <taxon>Fungi</taxon>
        <taxon>Fungi incertae sedis</taxon>
        <taxon>Zoopagomycota</taxon>
        <taxon>Kickxellomycotina</taxon>
        <taxon>Kickxellomycetes</taxon>
        <taxon>Kickxellales</taxon>
        <taxon>Kickxellaceae</taxon>
        <taxon>Coemansia</taxon>
    </lineage>
</organism>
<sequence length="311" mass="31708">MAGPSEKDGGDLVQGLSDTAQTIGASLQTMQRALVGNMEQAAQMMASMNAMMEELVRRSVRVGVFARQAADAAAPGCRTRLTVTVKNDAPVPLRGARVRLWFSLRRQPPCPVRAQAAACGGGMALAGRSAELAVGPLGGEPLLQTAQPLDLASGAAAEAEAELALDAPEQLYGRIAMEFPSPGTGQPLRVEHGFGIRLLQLARCSFERGGLLSPEAAALEPVADAPHVSVGLGRARELFAVPPADGIGPGCVLVVHAHGSLLGLRVCSVSAAGAPAAAAAADCEWVAAAASSPDLLALVPRLAEELAAGPQ</sequence>
<evidence type="ECO:0000313" key="1">
    <source>
        <dbReference type="EMBL" id="KAJ2779614.1"/>
    </source>
</evidence>
<protein>
    <submittedName>
        <fullName evidence="1">Uncharacterized protein</fullName>
    </submittedName>
</protein>
<keyword evidence="2" id="KW-1185">Reference proteome</keyword>
<evidence type="ECO:0000313" key="2">
    <source>
        <dbReference type="Proteomes" id="UP001140217"/>
    </source>
</evidence>
<dbReference type="EMBL" id="JANBUL010000170">
    <property type="protein sequence ID" value="KAJ2779614.1"/>
    <property type="molecule type" value="Genomic_DNA"/>
</dbReference>
<reference evidence="1" key="1">
    <citation type="submission" date="2022-07" db="EMBL/GenBank/DDBJ databases">
        <title>Phylogenomic reconstructions and comparative analyses of Kickxellomycotina fungi.</title>
        <authorList>
            <person name="Reynolds N.K."/>
            <person name="Stajich J.E."/>
            <person name="Barry K."/>
            <person name="Grigoriev I.V."/>
            <person name="Crous P."/>
            <person name="Smith M.E."/>
        </authorList>
    </citation>
    <scope>NUCLEOTIDE SEQUENCE</scope>
    <source>
        <strain evidence="1">NBRC 105414</strain>
    </source>
</reference>
<name>A0A9W8HAW6_9FUNG</name>